<dbReference type="Proteomes" id="UP000799444">
    <property type="component" value="Unassembled WGS sequence"/>
</dbReference>
<proteinExistence type="predicted"/>
<dbReference type="Gene3D" id="3.40.390.10">
    <property type="entry name" value="Collagenase (Catalytic Domain)"/>
    <property type="match status" value="1"/>
</dbReference>
<evidence type="ECO:0008006" key="4">
    <source>
        <dbReference type="Google" id="ProtNLM"/>
    </source>
</evidence>
<protein>
    <recommendedName>
        <fullName evidence="4">Lysine-specific metallo-endopeptidase domain-containing protein</fullName>
    </recommendedName>
</protein>
<dbReference type="InterPro" id="IPR024079">
    <property type="entry name" value="MetalloPept_cat_dom_sf"/>
</dbReference>
<dbReference type="GO" id="GO:0008237">
    <property type="term" value="F:metallopeptidase activity"/>
    <property type="evidence" value="ECO:0007669"/>
    <property type="project" value="InterPro"/>
</dbReference>
<dbReference type="SUPFAM" id="SSF55486">
    <property type="entry name" value="Metalloproteases ('zincins'), catalytic domain"/>
    <property type="match status" value="1"/>
</dbReference>
<evidence type="ECO:0000256" key="1">
    <source>
        <dbReference type="SAM" id="SignalP"/>
    </source>
</evidence>
<feature type="signal peptide" evidence="1">
    <location>
        <begin position="1"/>
        <end position="21"/>
    </location>
</feature>
<dbReference type="OrthoDB" id="4507347at2759"/>
<gene>
    <name evidence="2" type="ORF">EJ04DRAFT_564839</name>
</gene>
<keyword evidence="3" id="KW-1185">Reference proteome</keyword>
<comment type="caution">
    <text evidence="2">The sequence shown here is derived from an EMBL/GenBank/DDBJ whole genome shotgun (WGS) entry which is preliminary data.</text>
</comment>
<evidence type="ECO:0000313" key="2">
    <source>
        <dbReference type="EMBL" id="KAF2733709.1"/>
    </source>
</evidence>
<dbReference type="EMBL" id="ML996157">
    <property type="protein sequence ID" value="KAF2733709.1"/>
    <property type="molecule type" value="Genomic_DNA"/>
</dbReference>
<accession>A0A9P4V0P5</accession>
<keyword evidence="1" id="KW-0732">Signal</keyword>
<feature type="chain" id="PRO_5040269230" description="Lysine-specific metallo-endopeptidase domain-containing protein" evidence="1">
    <location>
        <begin position="22"/>
        <end position="336"/>
    </location>
</feature>
<organism evidence="2 3">
    <name type="scientific">Polyplosphaeria fusca</name>
    <dbReference type="NCBI Taxonomy" id="682080"/>
    <lineage>
        <taxon>Eukaryota</taxon>
        <taxon>Fungi</taxon>
        <taxon>Dikarya</taxon>
        <taxon>Ascomycota</taxon>
        <taxon>Pezizomycotina</taxon>
        <taxon>Dothideomycetes</taxon>
        <taxon>Pleosporomycetidae</taxon>
        <taxon>Pleosporales</taxon>
        <taxon>Tetraplosphaeriaceae</taxon>
        <taxon>Polyplosphaeria</taxon>
    </lineage>
</organism>
<name>A0A9P4V0P5_9PLEO</name>
<dbReference type="AlphaFoldDB" id="A0A9P4V0P5"/>
<evidence type="ECO:0000313" key="3">
    <source>
        <dbReference type="Proteomes" id="UP000799444"/>
    </source>
</evidence>
<sequence length="336" mass="37666">MIQIPLFPLVSLFCFVAFGTAWRIHEDCEGPQREFVEKGLQNAFMLNNLAMAAFGSPSAAQTQVIEWLFGPPENTGTRERLGAKLNFISAVNRPNQAAGDVGVDDFVVHCTEDRIEKRPREERDGENDTRFFDNELGQNIHTSQKLFDCSLNVAYVNYPKPNNEGGYVRERYNVLQICPNFLTYAMGRDPAFQNALDVSTGTKLMEKIASAFVHVKYTSVDFVTLFDKVLLHEISHTSGAGNTDDVGGTKGYGWKNCRKLSTVVSEWEQEDYQWDDIPTVQGPEQNADTIALFGSAMRMIRDGAIINIDGNFVQRGASRIKRAMSEFRALALPAWD</sequence>
<reference evidence="2" key="1">
    <citation type="journal article" date="2020" name="Stud. Mycol.">
        <title>101 Dothideomycetes genomes: a test case for predicting lifestyles and emergence of pathogens.</title>
        <authorList>
            <person name="Haridas S."/>
            <person name="Albert R."/>
            <person name="Binder M."/>
            <person name="Bloem J."/>
            <person name="Labutti K."/>
            <person name="Salamov A."/>
            <person name="Andreopoulos B."/>
            <person name="Baker S."/>
            <person name="Barry K."/>
            <person name="Bills G."/>
            <person name="Bluhm B."/>
            <person name="Cannon C."/>
            <person name="Castanera R."/>
            <person name="Culley D."/>
            <person name="Daum C."/>
            <person name="Ezra D."/>
            <person name="Gonzalez J."/>
            <person name="Henrissat B."/>
            <person name="Kuo A."/>
            <person name="Liang C."/>
            <person name="Lipzen A."/>
            <person name="Lutzoni F."/>
            <person name="Magnuson J."/>
            <person name="Mondo S."/>
            <person name="Nolan M."/>
            <person name="Ohm R."/>
            <person name="Pangilinan J."/>
            <person name="Park H.-J."/>
            <person name="Ramirez L."/>
            <person name="Alfaro M."/>
            <person name="Sun H."/>
            <person name="Tritt A."/>
            <person name="Yoshinaga Y."/>
            <person name="Zwiers L.-H."/>
            <person name="Turgeon B."/>
            <person name="Goodwin S."/>
            <person name="Spatafora J."/>
            <person name="Crous P."/>
            <person name="Grigoriev I."/>
        </authorList>
    </citation>
    <scope>NUCLEOTIDE SEQUENCE</scope>
    <source>
        <strain evidence="2">CBS 125425</strain>
    </source>
</reference>